<organism evidence="6 7">
    <name type="scientific">Flavilitoribacter nigricans (strain ATCC 23147 / DSM 23189 / NBRC 102662 / NCIMB 1420 / SS-2)</name>
    <name type="common">Lewinella nigricans</name>
    <dbReference type="NCBI Taxonomy" id="1122177"/>
    <lineage>
        <taxon>Bacteria</taxon>
        <taxon>Pseudomonadati</taxon>
        <taxon>Bacteroidota</taxon>
        <taxon>Saprospiria</taxon>
        <taxon>Saprospirales</taxon>
        <taxon>Lewinellaceae</taxon>
        <taxon>Flavilitoribacter</taxon>
    </lineage>
</organism>
<evidence type="ECO:0000313" key="6">
    <source>
        <dbReference type="EMBL" id="PHN02156.1"/>
    </source>
</evidence>
<sequence length="209" mass="23695">MELIKIVYIEDDPYIREFIAEQLKKDPEFDFLLASESVESFLEQAKLIRKPDVILQDISLPGMSGLEAIRHLKDLFPAAEIIMFTIYDDSEKIFKALCAGAGGYLLKSTPVPKIRESIVQVYRGEGAMSPSIARKVMEYFRPEQQRSTVLTARELQIVQCMVEGLSYKLIADKLMISVNTTGYHVKNIYRKLQVNSKAEVIAKSLKGEV</sequence>
<dbReference type="RefSeq" id="WP_099154496.1">
    <property type="nucleotide sequence ID" value="NZ_PDUD01000044.1"/>
</dbReference>
<evidence type="ECO:0000313" key="7">
    <source>
        <dbReference type="Proteomes" id="UP000223913"/>
    </source>
</evidence>
<feature type="domain" description="HTH luxR-type" evidence="4">
    <location>
        <begin position="143"/>
        <end position="208"/>
    </location>
</feature>
<dbReference type="Pfam" id="PF00072">
    <property type="entry name" value="Response_reg"/>
    <property type="match status" value="1"/>
</dbReference>
<feature type="modified residue" description="4-aspartylphosphate" evidence="3">
    <location>
        <position position="57"/>
    </location>
</feature>
<accession>A0A2D0N1B4</accession>
<dbReference type="InterPro" id="IPR001789">
    <property type="entry name" value="Sig_transdc_resp-reg_receiver"/>
</dbReference>
<dbReference type="InterPro" id="IPR039420">
    <property type="entry name" value="WalR-like"/>
</dbReference>
<dbReference type="InterPro" id="IPR000792">
    <property type="entry name" value="Tscrpt_reg_LuxR_C"/>
</dbReference>
<dbReference type="Gene3D" id="3.40.50.2300">
    <property type="match status" value="1"/>
</dbReference>
<dbReference type="Proteomes" id="UP000223913">
    <property type="component" value="Unassembled WGS sequence"/>
</dbReference>
<dbReference type="PRINTS" id="PR00038">
    <property type="entry name" value="HTHLUXR"/>
</dbReference>
<name>A0A2D0N1B4_FLAN2</name>
<dbReference type="CDD" id="cd06170">
    <property type="entry name" value="LuxR_C_like"/>
    <property type="match status" value="1"/>
</dbReference>
<dbReference type="PROSITE" id="PS50110">
    <property type="entry name" value="RESPONSE_REGULATORY"/>
    <property type="match status" value="1"/>
</dbReference>
<dbReference type="SMART" id="SM00421">
    <property type="entry name" value="HTH_LUXR"/>
    <property type="match status" value="1"/>
</dbReference>
<dbReference type="OrthoDB" id="9797341at2"/>
<evidence type="ECO:0000259" key="5">
    <source>
        <dbReference type="PROSITE" id="PS50110"/>
    </source>
</evidence>
<keyword evidence="1 3" id="KW-0597">Phosphoprotein</keyword>
<dbReference type="GO" id="GO:0003677">
    <property type="term" value="F:DNA binding"/>
    <property type="evidence" value="ECO:0007669"/>
    <property type="project" value="UniProtKB-KW"/>
</dbReference>
<dbReference type="InterPro" id="IPR011006">
    <property type="entry name" value="CheY-like_superfamily"/>
</dbReference>
<dbReference type="PANTHER" id="PTHR43214">
    <property type="entry name" value="TWO-COMPONENT RESPONSE REGULATOR"/>
    <property type="match status" value="1"/>
</dbReference>
<evidence type="ECO:0000256" key="1">
    <source>
        <dbReference type="ARBA" id="ARBA00022553"/>
    </source>
</evidence>
<dbReference type="PROSITE" id="PS50043">
    <property type="entry name" value="HTH_LUXR_2"/>
    <property type="match status" value="1"/>
</dbReference>
<feature type="domain" description="Response regulatory" evidence="5">
    <location>
        <begin position="5"/>
        <end position="122"/>
    </location>
</feature>
<dbReference type="GO" id="GO:0006355">
    <property type="term" value="P:regulation of DNA-templated transcription"/>
    <property type="evidence" value="ECO:0007669"/>
    <property type="project" value="InterPro"/>
</dbReference>
<dbReference type="SUPFAM" id="SSF52172">
    <property type="entry name" value="CheY-like"/>
    <property type="match status" value="1"/>
</dbReference>
<evidence type="ECO:0000259" key="4">
    <source>
        <dbReference type="PROSITE" id="PS50043"/>
    </source>
</evidence>
<dbReference type="CDD" id="cd17535">
    <property type="entry name" value="REC_NarL-like"/>
    <property type="match status" value="1"/>
</dbReference>
<dbReference type="SMART" id="SM00448">
    <property type="entry name" value="REC"/>
    <property type="match status" value="1"/>
</dbReference>
<protein>
    <submittedName>
        <fullName evidence="6">DNA-binding response regulator</fullName>
    </submittedName>
</protein>
<comment type="caution">
    <text evidence="6">The sequence shown here is derived from an EMBL/GenBank/DDBJ whole genome shotgun (WGS) entry which is preliminary data.</text>
</comment>
<dbReference type="SUPFAM" id="SSF46894">
    <property type="entry name" value="C-terminal effector domain of the bipartite response regulators"/>
    <property type="match status" value="1"/>
</dbReference>
<dbReference type="EMBL" id="PDUD01000044">
    <property type="protein sequence ID" value="PHN02156.1"/>
    <property type="molecule type" value="Genomic_DNA"/>
</dbReference>
<dbReference type="AlphaFoldDB" id="A0A2D0N1B4"/>
<evidence type="ECO:0000256" key="2">
    <source>
        <dbReference type="ARBA" id="ARBA00023125"/>
    </source>
</evidence>
<dbReference type="InterPro" id="IPR058245">
    <property type="entry name" value="NreC/VraR/RcsB-like_REC"/>
</dbReference>
<proteinExistence type="predicted"/>
<keyword evidence="7" id="KW-1185">Reference proteome</keyword>
<gene>
    <name evidence="6" type="ORF">CRP01_33750</name>
</gene>
<dbReference type="GO" id="GO:0000160">
    <property type="term" value="P:phosphorelay signal transduction system"/>
    <property type="evidence" value="ECO:0007669"/>
    <property type="project" value="InterPro"/>
</dbReference>
<reference evidence="6 7" key="1">
    <citation type="submission" date="2017-10" db="EMBL/GenBank/DDBJ databases">
        <title>The draft genome sequence of Lewinella nigricans NBRC 102662.</title>
        <authorList>
            <person name="Wang K."/>
        </authorList>
    </citation>
    <scope>NUCLEOTIDE SEQUENCE [LARGE SCALE GENOMIC DNA]</scope>
    <source>
        <strain evidence="6 7">NBRC 102662</strain>
    </source>
</reference>
<evidence type="ECO:0000256" key="3">
    <source>
        <dbReference type="PROSITE-ProRule" id="PRU00169"/>
    </source>
</evidence>
<dbReference type="Pfam" id="PF00196">
    <property type="entry name" value="GerE"/>
    <property type="match status" value="1"/>
</dbReference>
<dbReference type="InterPro" id="IPR016032">
    <property type="entry name" value="Sig_transdc_resp-reg_C-effctor"/>
</dbReference>
<keyword evidence="2 6" id="KW-0238">DNA-binding</keyword>